<dbReference type="AlphaFoldDB" id="A0A9Q0J9K1"/>
<name>A0A9Q0J9K1_9ROSI</name>
<accession>A0A9Q0J9K1</accession>
<dbReference type="SUPFAM" id="SSF55961">
    <property type="entry name" value="Bet v1-like"/>
    <property type="match status" value="1"/>
</dbReference>
<reference evidence="3" key="1">
    <citation type="submission" date="2022-02" db="EMBL/GenBank/DDBJ databases">
        <authorList>
            <person name="Henning P.M."/>
            <person name="McCubbin A.G."/>
            <person name="Shore J.S."/>
        </authorList>
    </citation>
    <scope>NUCLEOTIDE SEQUENCE</scope>
    <source>
        <strain evidence="3">F60SS</strain>
        <tissue evidence="3">Leaves</tissue>
    </source>
</reference>
<dbReference type="Gene3D" id="3.30.530.20">
    <property type="match status" value="1"/>
</dbReference>
<evidence type="ECO:0000256" key="1">
    <source>
        <dbReference type="ARBA" id="ARBA00038242"/>
    </source>
</evidence>
<reference evidence="3" key="2">
    <citation type="journal article" date="2023" name="Plants (Basel)">
        <title>Annotation of the Turnera subulata (Passifloraceae) Draft Genome Reveals the S-Locus Evolved after the Divergence of Turneroideae from Passifloroideae in a Stepwise Manner.</title>
        <authorList>
            <person name="Henning P.M."/>
            <person name="Roalson E.H."/>
            <person name="Mir W."/>
            <person name="McCubbin A.G."/>
            <person name="Shore J.S."/>
        </authorList>
    </citation>
    <scope>NUCLEOTIDE SEQUENCE</scope>
    <source>
        <strain evidence="3">F60SS</strain>
    </source>
</reference>
<evidence type="ECO:0000313" key="4">
    <source>
        <dbReference type="Proteomes" id="UP001141552"/>
    </source>
</evidence>
<dbReference type="Pfam" id="PF00407">
    <property type="entry name" value="Bet_v_1"/>
    <property type="match status" value="1"/>
</dbReference>
<feature type="non-terminal residue" evidence="3">
    <location>
        <position position="1"/>
    </location>
</feature>
<dbReference type="InterPro" id="IPR023393">
    <property type="entry name" value="START-like_dom_sf"/>
</dbReference>
<gene>
    <name evidence="3" type="ORF">Tsubulata_045570</name>
</gene>
<comment type="similarity">
    <text evidence="1">Belongs to the MLP family.</text>
</comment>
<evidence type="ECO:0000259" key="2">
    <source>
        <dbReference type="SMART" id="SM01037"/>
    </source>
</evidence>
<dbReference type="EMBL" id="JAKUCV010004966">
    <property type="protein sequence ID" value="KAJ4833369.1"/>
    <property type="molecule type" value="Genomic_DNA"/>
</dbReference>
<keyword evidence="4" id="KW-1185">Reference proteome</keyword>
<dbReference type="GO" id="GO:0006952">
    <property type="term" value="P:defense response"/>
    <property type="evidence" value="ECO:0007669"/>
    <property type="project" value="InterPro"/>
</dbReference>
<dbReference type="CDD" id="cd07816">
    <property type="entry name" value="Bet_v1-like"/>
    <property type="match status" value="1"/>
</dbReference>
<dbReference type="SMART" id="SM01037">
    <property type="entry name" value="Bet_v_1"/>
    <property type="match status" value="1"/>
</dbReference>
<organism evidence="3 4">
    <name type="scientific">Turnera subulata</name>
    <dbReference type="NCBI Taxonomy" id="218843"/>
    <lineage>
        <taxon>Eukaryota</taxon>
        <taxon>Viridiplantae</taxon>
        <taxon>Streptophyta</taxon>
        <taxon>Embryophyta</taxon>
        <taxon>Tracheophyta</taxon>
        <taxon>Spermatophyta</taxon>
        <taxon>Magnoliopsida</taxon>
        <taxon>eudicotyledons</taxon>
        <taxon>Gunneridae</taxon>
        <taxon>Pentapetalae</taxon>
        <taxon>rosids</taxon>
        <taxon>fabids</taxon>
        <taxon>Malpighiales</taxon>
        <taxon>Passifloraceae</taxon>
        <taxon>Turnera</taxon>
    </lineage>
</organism>
<dbReference type="PANTHER" id="PTHR31338">
    <property type="entry name" value="POLYKETIDE CYCLASE/DEHYDRASE AND LIPID TRANSPORT SUPERFAMILY PROTEIN"/>
    <property type="match status" value="1"/>
</dbReference>
<protein>
    <recommendedName>
        <fullName evidence="2">Bet v I/Major latex protein domain-containing protein</fullName>
    </recommendedName>
</protein>
<dbReference type="Proteomes" id="UP001141552">
    <property type="component" value="Unassembled WGS sequence"/>
</dbReference>
<sequence length="174" mass="19572">STCVVASLAYTACINTSFSASIETWLLVVRYRLSLNSTVPQRSSSRPGRAKPTRFLSILPTNHLHSVELHEGDWESDHIKFWEYSVGGKRETFKEKVEVDEANMTVKLIGLEGDPMKIYKVFNPMYKVEPKGQGTLATLSIEYEKVNENVPNPDNYVDFMVSHFKEIAAAIGNA</sequence>
<feature type="domain" description="Bet v I/Major latex protein" evidence="2">
    <location>
        <begin position="34"/>
        <end position="174"/>
    </location>
</feature>
<dbReference type="InterPro" id="IPR052006">
    <property type="entry name" value="MLP-like"/>
</dbReference>
<dbReference type="PANTHER" id="PTHR31338:SF20">
    <property type="entry name" value="BET V I_MAJOR LATEX PROTEIN DOMAIN-CONTAINING PROTEIN"/>
    <property type="match status" value="1"/>
</dbReference>
<dbReference type="InterPro" id="IPR000916">
    <property type="entry name" value="Bet_v_I/MLP"/>
</dbReference>
<evidence type="ECO:0000313" key="3">
    <source>
        <dbReference type="EMBL" id="KAJ4833369.1"/>
    </source>
</evidence>
<proteinExistence type="inferred from homology"/>
<dbReference type="OrthoDB" id="1501595at2759"/>
<comment type="caution">
    <text evidence="3">The sequence shown here is derived from an EMBL/GenBank/DDBJ whole genome shotgun (WGS) entry which is preliminary data.</text>
</comment>